<dbReference type="Pfam" id="PF04932">
    <property type="entry name" value="Wzy_C"/>
    <property type="match status" value="1"/>
</dbReference>
<evidence type="ECO:0000256" key="2">
    <source>
        <dbReference type="ARBA" id="ARBA00022692"/>
    </source>
</evidence>
<gene>
    <name evidence="7" type="ORF">SAMN04488000_12556</name>
</gene>
<feature type="transmembrane region" description="Helical" evidence="5">
    <location>
        <begin position="355"/>
        <end position="381"/>
    </location>
</feature>
<feature type="transmembrane region" description="Helical" evidence="5">
    <location>
        <begin position="30"/>
        <end position="49"/>
    </location>
</feature>
<dbReference type="InterPro" id="IPR051533">
    <property type="entry name" value="WaaL-like"/>
</dbReference>
<evidence type="ECO:0000259" key="6">
    <source>
        <dbReference type="Pfam" id="PF04932"/>
    </source>
</evidence>
<dbReference type="EMBL" id="FOFV01000025">
    <property type="protein sequence ID" value="SES38323.1"/>
    <property type="molecule type" value="Genomic_DNA"/>
</dbReference>
<feature type="transmembrane region" description="Helical" evidence="5">
    <location>
        <begin position="93"/>
        <end position="111"/>
    </location>
</feature>
<evidence type="ECO:0000256" key="4">
    <source>
        <dbReference type="ARBA" id="ARBA00023136"/>
    </source>
</evidence>
<dbReference type="PANTHER" id="PTHR37422:SF13">
    <property type="entry name" value="LIPOPOLYSACCHARIDE BIOSYNTHESIS PROTEIN PA4999-RELATED"/>
    <property type="match status" value="1"/>
</dbReference>
<organism evidence="7 8">
    <name type="scientific">Lentzea albida</name>
    <dbReference type="NCBI Taxonomy" id="65499"/>
    <lineage>
        <taxon>Bacteria</taxon>
        <taxon>Bacillati</taxon>
        <taxon>Actinomycetota</taxon>
        <taxon>Actinomycetes</taxon>
        <taxon>Pseudonocardiales</taxon>
        <taxon>Pseudonocardiaceae</taxon>
        <taxon>Lentzea</taxon>
    </lineage>
</organism>
<feature type="transmembrane region" description="Helical" evidence="5">
    <location>
        <begin position="55"/>
        <end position="73"/>
    </location>
</feature>
<dbReference type="AlphaFoldDB" id="A0A1H9WY35"/>
<keyword evidence="3 5" id="KW-1133">Transmembrane helix</keyword>
<evidence type="ECO:0000313" key="8">
    <source>
        <dbReference type="Proteomes" id="UP000199503"/>
    </source>
</evidence>
<feature type="transmembrane region" description="Helical" evidence="5">
    <location>
        <begin position="282"/>
        <end position="307"/>
    </location>
</feature>
<sequence>MTPVRLSSRGLVLPPQELNGPRRYGRVDGATLGCFFALSLTVIPARLIFKGLPLALTPAMLIGLIMGVLWFCAQMVDTLGVAKGRSAVRTSMFLFALSQVATYGYSTYSWLPNDELKATDRTFITMMAFVCVGIAVCDGVRGLARIDRVLKFLVSGATFMAIVGILQFVLAFDLTQYLMFPGLKLAGEISFVLDRAGFRRPAGTAEHPIEFGVVCAMAVPLALHYSFRAMDYGGKHWRWWFCTAILGVAATQSLSRSAILGLSLAGLILIPHLPKGRRWKAVVAVAGFVVALRFLVPGLVGTLIALFTNIGIDPSIDSRERGITRAGQEISEHLWLGRGLGTFLPTKYGYLDNQYLGTMVMAGMVGLAALIFLFLAAGYAAMRARITSDDPKVRDLGVTLAASLSVPAVSAATFDLLAFSVATGFAFLLMGASGALLRAVREEKSMRGVLVLP</sequence>
<reference evidence="8" key="1">
    <citation type="submission" date="2016-10" db="EMBL/GenBank/DDBJ databases">
        <authorList>
            <person name="Varghese N."/>
            <person name="Submissions S."/>
        </authorList>
    </citation>
    <scope>NUCLEOTIDE SEQUENCE [LARGE SCALE GENOMIC DNA]</scope>
    <source>
        <strain evidence="8">DSM 44437</strain>
    </source>
</reference>
<proteinExistence type="predicted"/>
<feature type="transmembrane region" description="Helical" evidence="5">
    <location>
        <begin position="416"/>
        <end position="437"/>
    </location>
</feature>
<feature type="transmembrane region" description="Helical" evidence="5">
    <location>
        <begin position="208"/>
        <end position="225"/>
    </location>
</feature>
<dbReference type="GO" id="GO:0016020">
    <property type="term" value="C:membrane"/>
    <property type="evidence" value="ECO:0007669"/>
    <property type="project" value="UniProtKB-SubCell"/>
</dbReference>
<feature type="domain" description="O-antigen ligase-related" evidence="6">
    <location>
        <begin position="243"/>
        <end position="371"/>
    </location>
</feature>
<evidence type="ECO:0000256" key="5">
    <source>
        <dbReference type="SAM" id="Phobius"/>
    </source>
</evidence>
<keyword evidence="8" id="KW-1185">Reference proteome</keyword>
<name>A0A1H9WY35_9PSEU</name>
<dbReference type="STRING" id="65499.SAMN04488000_12556"/>
<feature type="transmembrane region" description="Helical" evidence="5">
    <location>
        <begin position="152"/>
        <end position="172"/>
    </location>
</feature>
<comment type="subcellular location">
    <subcellularLocation>
        <location evidence="1">Membrane</location>
        <topology evidence="1">Multi-pass membrane protein</topology>
    </subcellularLocation>
</comment>
<dbReference type="InterPro" id="IPR007016">
    <property type="entry name" value="O-antigen_ligase-rel_domated"/>
</dbReference>
<feature type="transmembrane region" description="Helical" evidence="5">
    <location>
        <begin position="123"/>
        <end position="140"/>
    </location>
</feature>
<keyword evidence="2 5" id="KW-0812">Transmembrane</keyword>
<evidence type="ECO:0000256" key="1">
    <source>
        <dbReference type="ARBA" id="ARBA00004141"/>
    </source>
</evidence>
<feature type="transmembrane region" description="Helical" evidence="5">
    <location>
        <begin position="393"/>
        <end position="410"/>
    </location>
</feature>
<dbReference type="PANTHER" id="PTHR37422">
    <property type="entry name" value="TEICHURONIC ACID BIOSYNTHESIS PROTEIN TUAE"/>
    <property type="match status" value="1"/>
</dbReference>
<accession>A0A1H9WY35</accession>
<evidence type="ECO:0000313" key="7">
    <source>
        <dbReference type="EMBL" id="SES38323.1"/>
    </source>
</evidence>
<dbReference type="Proteomes" id="UP000199503">
    <property type="component" value="Unassembled WGS sequence"/>
</dbReference>
<protein>
    <recommendedName>
        <fullName evidence="6">O-antigen ligase-related domain-containing protein</fullName>
    </recommendedName>
</protein>
<keyword evidence="4 5" id="KW-0472">Membrane</keyword>
<evidence type="ECO:0000256" key="3">
    <source>
        <dbReference type="ARBA" id="ARBA00022989"/>
    </source>
</evidence>